<evidence type="ECO:0000256" key="3">
    <source>
        <dbReference type="ARBA" id="ARBA00022475"/>
    </source>
</evidence>
<dbReference type="Pfam" id="PF00361">
    <property type="entry name" value="Proton_antipo_M"/>
    <property type="match status" value="1"/>
</dbReference>
<keyword evidence="4 7" id="KW-0812">Transmembrane</keyword>
<evidence type="ECO:0000256" key="1">
    <source>
        <dbReference type="ARBA" id="ARBA00004651"/>
    </source>
</evidence>
<comment type="caution">
    <text evidence="10">The sequence shown here is derived from an EMBL/GenBank/DDBJ whole genome shotgun (WGS) entry which is preliminary data.</text>
</comment>
<feature type="transmembrane region" description="Helical" evidence="8">
    <location>
        <begin position="200"/>
        <end position="225"/>
    </location>
</feature>
<evidence type="ECO:0000313" key="11">
    <source>
        <dbReference type="Proteomes" id="UP000324143"/>
    </source>
</evidence>
<feature type="transmembrane region" description="Helical" evidence="8">
    <location>
        <begin position="72"/>
        <end position="96"/>
    </location>
</feature>
<feature type="transmembrane region" description="Helical" evidence="8">
    <location>
        <begin position="129"/>
        <end position="146"/>
    </location>
</feature>
<dbReference type="GO" id="GO:0005886">
    <property type="term" value="C:plasma membrane"/>
    <property type="evidence" value="ECO:0007669"/>
    <property type="project" value="UniProtKB-SubCell"/>
</dbReference>
<evidence type="ECO:0000313" key="10">
    <source>
        <dbReference type="EMBL" id="TYB31421.1"/>
    </source>
</evidence>
<feature type="transmembrane region" description="Helical" evidence="8">
    <location>
        <begin position="441"/>
        <end position="461"/>
    </location>
</feature>
<dbReference type="PANTHER" id="PTHR42703">
    <property type="entry name" value="NADH DEHYDROGENASE"/>
    <property type="match status" value="1"/>
</dbReference>
<evidence type="ECO:0000259" key="9">
    <source>
        <dbReference type="Pfam" id="PF00361"/>
    </source>
</evidence>
<feature type="transmembrane region" description="Helical" evidence="8">
    <location>
        <begin position="295"/>
        <end position="315"/>
    </location>
</feature>
<sequence length="479" mass="52944">MINEPVLLIVIPLFAGFLIPIIYLISKKAIKYIPIIAVFYNLFVLIRLIQINSTSLSYFTTGGYKVPFGINLIFNSQIGIILFAINLLALIALIFFLKKEFHLVNSFAYTLGFIIAISAVNGMVLTGDLFNLFVFMELAAIAGYIIATHKRGYYPSFLYVIISTFGSLLFLLGTITIYNVSGTLNMASVSENLVDVSPHFIVVLSVMFIVALSSESELLPLNAWVPKVYEKTSITGSIFFGSVLSTAALFAVIKVLVLVFKGGYEYLFNSLTIIGLATLLIGEFVAFKQRNVRKIVAYSSIAQAGLIISAVSVSLKNGTITDSIFNAAMFQLLNNIFAKGLILLGVGLLGYYSFEKLKGIAGKKKFASILITIGVLSIIGMPPFAGFWSKFFLIKSLIANKMIIFVAIFLASAIFEVYYYLRFIQNMYYEEFDSKIKINQISAVSYFLMISLSFMIIYIGFNPSSVMKTISDIFTGGII</sequence>
<keyword evidence="5 8" id="KW-1133">Transmembrane helix</keyword>
<dbReference type="PANTHER" id="PTHR42703:SF1">
    <property type="entry name" value="NA(+)_H(+) ANTIPORTER SUBUNIT D1"/>
    <property type="match status" value="1"/>
</dbReference>
<feature type="domain" description="NADH:quinone oxidoreductase/Mrp antiporter transmembrane" evidence="9">
    <location>
        <begin position="127"/>
        <end position="413"/>
    </location>
</feature>
<dbReference type="Proteomes" id="UP000324143">
    <property type="component" value="Unassembled WGS sequence"/>
</dbReference>
<proteinExistence type="inferred from homology"/>
<feature type="transmembrane region" description="Helical" evidence="8">
    <location>
        <begin position="32"/>
        <end position="52"/>
    </location>
</feature>
<feature type="transmembrane region" description="Helical" evidence="8">
    <location>
        <begin position="335"/>
        <end position="354"/>
    </location>
</feature>
<gene>
    <name evidence="10" type="ORF">FXF47_03655</name>
</gene>
<dbReference type="InterPro" id="IPR050586">
    <property type="entry name" value="CPA3_Na-H_Antiporter_D"/>
</dbReference>
<feature type="transmembrane region" description="Helical" evidence="8">
    <location>
        <begin position="6"/>
        <end position="25"/>
    </location>
</feature>
<keyword evidence="6 8" id="KW-0472">Membrane</keyword>
<dbReference type="AlphaFoldDB" id="A0A5D0MIS7"/>
<name>A0A5D0MIS7_9BACT</name>
<protein>
    <recommendedName>
        <fullName evidence="9">NADH:quinone oxidoreductase/Mrp antiporter transmembrane domain-containing protein</fullName>
    </recommendedName>
</protein>
<feature type="transmembrane region" description="Helical" evidence="8">
    <location>
        <begin position="103"/>
        <end position="123"/>
    </location>
</feature>
<accession>A0A5D0MIS7</accession>
<evidence type="ECO:0000256" key="5">
    <source>
        <dbReference type="ARBA" id="ARBA00022989"/>
    </source>
</evidence>
<keyword evidence="11" id="KW-1185">Reference proteome</keyword>
<feature type="transmembrane region" description="Helical" evidence="8">
    <location>
        <begin position="266"/>
        <end position="286"/>
    </location>
</feature>
<dbReference type="EMBL" id="VSIX01000033">
    <property type="protein sequence ID" value="TYB31421.1"/>
    <property type="molecule type" value="Genomic_DNA"/>
</dbReference>
<comment type="similarity">
    <text evidence="2">Belongs to the CPA3 antiporters (TC 2.A.63) subunit D family.</text>
</comment>
<keyword evidence="3" id="KW-1003">Cell membrane</keyword>
<evidence type="ECO:0000256" key="7">
    <source>
        <dbReference type="RuleBase" id="RU000320"/>
    </source>
</evidence>
<evidence type="ECO:0000256" key="6">
    <source>
        <dbReference type="ARBA" id="ARBA00023136"/>
    </source>
</evidence>
<evidence type="ECO:0000256" key="8">
    <source>
        <dbReference type="SAM" id="Phobius"/>
    </source>
</evidence>
<feature type="transmembrane region" description="Helical" evidence="8">
    <location>
        <begin position="237"/>
        <end position="260"/>
    </location>
</feature>
<feature type="transmembrane region" description="Helical" evidence="8">
    <location>
        <begin position="366"/>
        <end position="385"/>
    </location>
</feature>
<reference evidence="10" key="1">
    <citation type="submission" date="2019-08" db="EMBL/GenBank/DDBJ databases">
        <title>Genomic characterization of a novel candidate phylum (ARYD3) from a high temperature, high salinity tertiary oil reservoir in north central Oklahoma, USA.</title>
        <authorList>
            <person name="Youssef N.H."/>
            <person name="Yadav A."/>
            <person name="Elshahed M.S."/>
        </authorList>
    </citation>
    <scope>NUCLEOTIDE SEQUENCE [LARGE SCALE GENOMIC DNA]</scope>
    <source>
        <strain evidence="10">ARYD3</strain>
    </source>
</reference>
<feature type="transmembrane region" description="Helical" evidence="8">
    <location>
        <begin position="158"/>
        <end position="180"/>
    </location>
</feature>
<organism evidence="10 11">
    <name type="scientific">Candidatus Mcinerneyibacterium aminivorans</name>
    <dbReference type="NCBI Taxonomy" id="2703815"/>
    <lineage>
        <taxon>Bacteria</taxon>
        <taxon>Candidatus Macinerneyibacteriota</taxon>
        <taxon>Candidatus Mcinerneyibacteria</taxon>
        <taxon>Candidatus Mcinerneyibacteriales</taxon>
        <taxon>Candidatus Mcinerneyibacteriaceae</taxon>
        <taxon>Candidatus Mcinerneyibacterium</taxon>
    </lineage>
</organism>
<comment type="subcellular location">
    <subcellularLocation>
        <location evidence="1">Cell membrane</location>
        <topology evidence="1">Multi-pass membrane protein</topology>
    </subcellularLocation>
    <subcellularLocation>
        <location evidence="7">Membrane</location>
        <topology evidence="7">Multi-pass membrane protein</topology>
    </subcellularLocation>
</comment>
<dbReference type="InterPro" id="IPR001750">
    <property type="entry name" value="ND/Mrp_TM"/>
</dbReference>
<evidence type="ECO:0000256" key="2">
    <source>
        <dbReference type="ARBA" id="ARBA00005346"/>
    </source>
</evidence>
<feature type="transmembrane region" description="Helical" evidence="8">
    <location>
        <begin position="397"/>
        <end position="421"/>
    </location>
</feature>
<evidence type="ECO:0000256" key="4">
    <source>
        <dbReference type="ARBA" id="ARBA00022692"/>
    </source>
</evidence>